<sequence length="367" mass="41004">MTKNTDPVGVTRGIVSFVRVVLSAVNSTIFDDELEGVVHETTIASFIQKSQRAAPSMFYVSVTLFEIPKRSIKTLVRNPSSPVISRSRHWLLGLLHGRRAAPLQALHLSASRSHLRRRAVPRLLSASRVFFLLWLCPGPAASSCLELSKRTDQSARCEQRRHIDCWQRLAGEYLLVGGLDRRNKAVTCITYGISGNYLNSGSEGGMVRVWDARTHNIVHVVPSAQGSRFKQGLGERGCSQVSNPRLTAHGRRHLPSHQVRPLFSLVNNILVIRQHFSEKYTRSCIKVATCVVFLVLTSTEDLEQRTHTRTINVPMPRRSSLCPNAKEKTILVKFVMHQPSTGSNNACSFLSLPIALPLKRMCQPCVR</sequence>
<keyword evidence="3" id="KW-1185">Reference proteome</keyword>
<protein>
    <submittedName>
        <fullName evidence="2">Uncharacterized protein</fullName>
    </submittedName>
</protein>
<evidence type="ECO:0000256" key="1">
    <source>
        <dbReference type="PROSITE-ProRule" id="PRU00221"/>
    </source>
</evidence>
<comment type="caution">
    <text evidence="2">The sequence shown here is derived from an EMBL/GenBank/DDBJ whole genome shotgun (WGS) entry which is preliminary data.</text>
</comment>
<dbReference type="AlphaFoldDB" id="A0A498JCX8"/>
<evidence type="ECO:0000313" key="2">
    <source>
        <dbReference type="EMBL" id="RXH91673.1"/>
    </source>
</evidence>
<dbReference type="PROSITE" id="PS50082">
    <property type="entry name" value="WD_REPEATS_2"/>
    <property type="match status" value="1"/>
</dbReference>
<dbReference type="Proteomes" id="UP000290289">
    <property type="component" value="Chromosome 8"/>
</dbReference>
<evidence type="ECO:0000313" key="3">
    <source>
        <dbReference type="Proteomes" id="UP000290289"/>
    </source>
</evidence>
<organism evidence="2 3">
    <name type="scientific">Malus domestica</name>
    <name type="common">Apple</name>
    <name type="synonym">Pyrus malus</name>
    <dbReference type="NCBI Taxonomy" id="3750"/>
    <lineage>
        <taxon>Eukaryota</taxon>
        <taxon>Viridiplantae</taxon>
        <taxon>Streptophyta</taxon>
        <taxon>Embryophyta</taxon>
        <taxon>Tracheophyta</taxon>
        <taxon>Spermatophyta</taxon>
        <taxon>Magnoliopsida</taxon>
        <taxon>eudicotyledons</taxon>
        <taxon>Gunneridae</taxon>
        <taxon>Pentapetalae</taxon>
        <taxon>rosids</taxon>
        <taxon>fabids</taxon>
        <taxon>Rosales</taxon>
        <taxon>Rosaceae</taxon>
        <taxon>Amygdaloideae</taxon>
        <taxon>Maleae</taxon>
        <taxon>Malus</taxon>
    </lineage>
</organism>
<keyword evidence="1" id="KW-0853">WD repeat</keyword>
<reference evidence="2 3" key="1">
    <citation type="submission" date="2018-10" db="EMBL/GenBank/DDBJ databases">
        <title>A high-quality apple genome assembly.</title>
        <authorList>
            <person name="Hu J."/>
        </authorList>
    </citation>
    <scope>NUCLEOTIDE SEQUENCE [LARGE SCALE GENOMIC DNA]</scope>
    <source>
        <strain evidence="3">cv. HFTH1</strain>
        <tissue evidence="2">Young leaf</tissue>
    </source>
</reference>
<feature type="repeat" description="WD" evidence="1">
    <location>
        <begin position="179"/>
        <end position="220"/>
    </location>
</feature>
<dbReference type="InterPro" id="IPR001680">
    <property type="entry name" value="WD40_rpt"/>
</dbReference>
<name>A0A498JCX8_MALDO</name>
<gene>
    <name evidence="2" type="ORF">DVH24_020696</name>
</gene>
<dbReference type="EMBL" id="RDQH01000334">
    <property type="protein sequence ID" value="RXH91673.1"/>
    <property type="molecule type" value="Genomic_DNA"/>
</dbReference>
<dbReference type="SUPFAM" id="SSF50978">
    <property type="entry name" value="WD40 repeat-like"/>
    <property type="match status" value="1"/>
</dbReference>
<dbReference type="InterPro" id="IPR036322">
    <property type="entry name" value="WD40_repeat_dom_sf"/>
</dbReference>
<dbReference type="Gene3D" id="2.130.10.10">
    <property type="entry name" value="YVTN repeat-like/Quinoprotein amine dehydrogenase"/>
    <property type="match status" value="1"/>
</dbReference>
<dbReference type="PROSITE" id="PS50294">
    <property type="entry name" value="WD_REPEATS_REGION"/>
    <property type="match status" value="1"/>
</dbReference>
<proteinExistence type="predicted"/>
<dbReference type="InterPro" id="IPR015943">
    <property type="entry name" value="WD40/YVTN_repeat-like_dom_sf"/>
</dbReference>
<accession>A0A498JCX8</accession>